<dbReference type="RefSeq" id="WP_015231385.1">
    <property type="nucleotide sequence ID" value="NC_019789.1"/>
</dbReference>
<organism evidence="6 7">
    <name type="scientific">Deinococcus peraridilitoris (strain DSM 19664 / LMG 22246 / CIP 109416 / KR-200)</name>
    <dbReference type="NCBI Taxonomy" id="937777"/>
    <lineage>
        <taxon>Bacteria</taxon>
        <taxon>Thermotogati</taxon>
        <taxon>Deinococcota</taxon>
        <taxon>Deinococci</taxon>
        <taxon>Deinococcales</taxon>
        <taxon>Deinococcaceae</taxon>
        <taxon>Deinococcus</taxon>
    </lineage>
</organism>
<proteinExistence type="predicted"/>
<protein>
    <submittedName>
        <fullName evidence="6">Transcriptional regulator</fullName>
    </submittedName>
</protein>
<dbReference type="Proteomes" id="UP000010467">
    <property type="component" value="Plasmid pDEIPE01"/>
</dbReference>
<dbReference type="EMBL" id="CP003383">
    <property type="protein sequence ID" value="AFZ69484.1"/>
    <property type="molecule type" value="Genomic_DNA"/>
</dbReference>
<dbReference type="SMART" id="SM00895">
    <property type="entry name" value="FCD"/>
    <property type="match status" value="1"/>
</dbReference>
<dbReference type="PATRIC" id="fig|937777.3.peg.4130"/>
<dbReference type="SUPFAM" id="SSF46785">
    <property type="entry name" value="Winged helix' DNA-binding domain"/>
    <property type="match status" value="1"/>
</dbReference>
<dbReference type="Pfam" id="PF07729">
    <property type="entry name" value="FCD"/>
    <property type="match status" value="1"/>
</dbReference>
<feature type="region of interest" description="Disordered" evidence="4">
    <location>
        <begin position="234"/>
        <end position="287"/>
    </location>
</feature>
<gene>
    <name evidence="6" type="ordered locus">Deipe_4111</name>
</gene>
<dbReference type="HOGENOM" id="CLU_017584_9_4_0"/>
<dbReference type="PROSITE" id="PS50949">
    <property type="entry name" value="HTH_GNTR"/>
    <property type="match status" value="1"/>
</dbReference>
<keyword evidence="1" id="KW-0805">Transcription regulation</keyword>
<accession>L0A7R4</accession>
<dbReference type="InterPro" id="IPR036390">
    <property type="entry name" value="WH_DNA-bd_sf"/>
</dbReference>
<geneLocation type="plasmid" evidence="6 7">
    <name>pDEIPE01</name>
</geneLocation>
<dbReference type="CDD" id="cd07377">
    <property type="entry name" value="WHTH_GntR"/>
    <property type="match status" value="1"/>
</dbReference>
<dbReference type="InterPro" id="IPR011711">
    <property type="entry name" value="GntR_C"/>
</dbReference>
<dbReference type="Pfam" id="PF00392">
    <property type="entry name" value="GntR"/>
    <property type="match status" value="1"/>
</dbReference>
<dbReference type="InterPro" id="IPR008920">
    <property type="entry name" value="TF_FadR/GntR_C"/>
</dbReference>
<dbReference type="SMART" id="SM00345">
    <property type="entry name" value="HTH_GNTR"/>
    <property type="match status" value="1"/>
</dbReference>
<dbReference type="GO" id="GO:0003700">
    <property type="term" value="F:DNA-binding transcription factor activity"/>
    <property type="evidence" value="ECO:0007669"/>
    <property type="project" value="InterPro"/>
</dbReference>
<sequence length="287" mass="31621">MTPQPAKPRPHHERLVEELTGRIASGQLPPGTLLPSEIQLAAEFGVSRIVIRETVKVLVTKGLLDVRQGRGTTVRPESAWNVLDPMVLRFKQQDGDTSRLYGELLEARGIFEVQIVALAATRISDGELSLLSMHLRRMDTVTGDVDAYHAADAEFHLMIIRAAQNRVLAALIEPVRALLEEALRDTVALPGSAHRAQVLHWNIFRALERHDRSAATEAMHGHLDQAAKDLMTVSAKKSGKREPRQPSPHHVRSEDALQDSLAISGQSLPGVPSLHTTLHNDADEVKQ</sequence>
<evidence type="ECO:0000256" key="3">
    <source>
        <dbReference type="ARBA" id="ARBA00023163"/>
    </source>
</evidence>
<evidence type="ECO:0000256" key="2">
    <source>
        <dbReference type="ARBA" id="ARBA00023125"/>
    </source>
</evidence>
<dbReference type="KEGG" id="dpd:Deipe_4111"/>
<dbReference type="AlphaFoldDB" id="L0A7R4"/>
<dbReference type="SUPFAM" id="SSF48008">
    <property type="entry name" value="GntR ligand-binding domain-like"/>
    <property type="match status" value="1"/>
</dbReference>
<feature type="compositionally biased region" description="Basic and acidic residues" evidence="4">
    <location>
        <begin position="278"/>
        <end position="287"/>
    </location>
</feature>
<keyword evidence="7" id="KW-1185">Reference proteome</keyword>
<dbReference type="InterPro" id="IPR000524">
    <property type="entry name" value="Tscrpt_reg_HTH_GntR"/>
</dbReference>
<dbReference type="PANTHER" id="PTHR43537:SF5">
    <property type="entry name" value="UXU OPERON TRANSCRIPTIONAL REGULATOR"/>
    <property type="match status" value="1"/>
</dbReference>
<dbReference type="GO" id="GO:0003677">
    <property type="term" value="F:DNA binding"/>
    <property type="evidence" value="ECO:0007669"/>
    <property type="project" value="UniProtKB-KW"/>
</dbReference>
<keyword evidence="6" id="KW-0614">Plasmid</keyword>
<evidence type="ECO:0000313" key="6">
    <source>
        <dbReference type="EMBL" id="AFZ69484.1"/>
    </source>
</evidence>
<keyword evidence="3" id="KW-0804">Transcription</keyword>
<dbReference type="PANTHER" id="PTHR43537">
    <property type="entry name" value="TRANSCRIPTIONAL REGULATOR, GNTR FAMILY"/>
    <property type="match status" value="1"/>
</dbReference>
<evidence type="ECO:0000259" key="5">
    <source>
        <dbReference type="PROSITE" id="PS50949"/>
    </source>
</evidence>
<dbReference type="PRINTS" id="PR00035">
    <property type="entry name" value="HTHGNTR"/>
</dbReference>
<dbReference type="InterPro" id="IPR036388">
    <property type="entry name" value="WH-like_DNA-bd_sf"/>
</dbReference>
<dbReference type="Gene3D" id="1.20.120.530">
    <property type="entry name" value="GntR ligand-binding domain-like"/>
    <property type="match status" value="1"/>
</dbReference>
<keyword evidence="2" id="KW-0238">DNA-binding</keyword>
<evidence type="ECO:0000313" key="7">
    <source>
        <dbReference type="Proteomes" id="UP000010467"/>
    </source>
</evidence>
<reference evidence="7" key="1">
    <citation type="submission" date="2012-03" db="EMBL/GenBank/DDBJ databases">
        <title>Complete sequence of plasmid 1 of Deinococcus peraridilitoris DSM 19664.</title>
        <authorList>
            <person name="Lucas S."/>
            <person name="Copeland A."/>
            <person name="Lapidus A."/>
            <person name="Glavina del Rio T."/>
            <person name="Dalin E."/>
            <person name="Tice H."/>
            <person name="Bruce D."/>
            <person name="Goodwin L."/>
            <person name="Pitluck S."/>
            <person name="Peters L."/>
            <person name="Mikhailova N."/>
            <person name="Lu M."/>
            <person name="Kyrpides N."/>
            <person name="Mavromatis K."/>
            <person name="Ivanova N."/>
            <person name="Brettin T."/>
            <person name="Detter J.C."/>
            <person name="Han C."/>
            <person name="Larimer F."/>
            <person name="Land M."/>
            <person name="Hauser L."/>
            <person name="Markowitz V."/>
            <person name="Cheng J.-F."/>
            <person name="Hugenholtz P."/>
            <person name="Woyke T."/>
            <person name="Wu D."/>
            <person name="Pukall R."/>
            <person name="Steenblock K."/>
            <person name="Brambilla E."/>
            <person name="Klenk H.-P."/>
            <person name="Eisen J.A."/>
        </authorList>
    </citation>
    <scope>NUCLEOTIDE SEQUENCE [LARGE SCALE GENOMIC DNA]</scope>
    <source>
        <strain evidence="7">DSM 19664 / LMG 22246 / CIP 109416 / KR-200</strain>
        <plasmid evidence="7">Plasmid pDEIPE01</plasmid>
    </source>
</reference>
<evidence type="ECO:0000256" key="1">
    <source>
        <dbReference type="ARBA" id="ARBA00023015"/>
    </source>
</evidence>
<dbReference type="Gene3D" id="1.10.10.10">
    <property type="entry name" value="Winged helix-like DNA-binding domain superfamily/Winged helix DNA-binding domain"/>
    <property type="match status" value="1"/>
</dbReference>
<evidence type="ECO:0000256" key="4">
    <source>
        <dbReference type="SAM" id="MobiDB-lite"/>
    </source>
</evidence>
<name>L0A7R4_DEIPD</name>
<feature type="domain" description="HTH gntR-type" evidence="5">
    <location>
        <begin position="9"/>
        <end position="77"/>
    </location>
</feature>